<sequence length="183" mass="20205">MFAITNFFITGFVLLISFLKFGGCLMCYQCGSTTDASDCFTDVGGLVNASKGLRSNYHYAKNCTASKPEWDRCMIEEAKAANDKVSLFHRGCHDGKTFLADDPRFVHLKPNNASTCAIINELDMVICYSFCMTDFCNGPQPEDKVPCNETGYGETCGAPGTPRDCLLYAFMMIIATHIVYCLI</sequence>
<protein>
    <recommendedName>
        <fullName evidence="4">Protein quiver</fullName>
    </recommendedName>
</protein>
<evidence type="ECO:0008006" key="4">
    <source>
        <dbReference type="Google" id="ProtNLM"/>
    </source>
</evidence>
<keyword evidence="3" id="KW-1185">Reference proteome</keyword>
<feature type="signal peptide" evidence="1">
    <location>
        <begin position="1"/>
        <end position="24"/>
    </location>
</feature>
<feature type="chain" id="PRO_5043729789" description="Protein quiver" evidence="1">
    <location>
        <begin position="25"/>
        <end position="183"/>
    </location>
</feature>
<evidence type="ECO:0000313" key="3">
    <source>
        <dbReference type="Proteomes" id="UP001497497"/>
    </source>
</evidence>
<name>A0AAV2HCA8_LYMST</name>
<evidence type="ECO:0000256" key="1">
    <source>
        <dbReference type="SAM" id="SignalP"/>
    </source>
</evidence>
<dbReference type="AlphaFoldDB" id="A0AAV2HCA8"/>
<reference evidence="2 3" key="1">
    <citation type="submission" date="2024-04" db="EMBL/GenBank/DDBJ databases">
        <authorList>
            <consortium name="Genoscope - CEA"/>
            <person name="William W."/>
        </authorList>
    </citation>
    <scope>NUCLEOTIDE SEQUENCE [LARGE SCALE GENOMIC DNA]</scope>
</reference>
<evidence type="ECO:0000313" key="2">
    <source>
        <dbReference type="EMBL" id="CAL1531028.1"/>
    </source>
</evidence>
<dbReference type="Proteomes" id="UP001497497">
    <property type="component" value="Unassembled WGS sequence"/>
</dbReference>
<dbReference type="EMBL" id="CAXITT010000080">
    <property type="protein sequence ID" value="CAL1531028.1"/>
    <property type="molecule type" value="Genomic_DNA"/>
</dbReference>
<gene>
    <name evidence="2" type="ORF">GSLYS_00005153001</name>
</gene>
<keyword evidence="1" id="KW-0732">Signal</keyword>
<accession>A0AAV2HCA8</accession>
<comment type="caution">
    <text evidence="2">The sequence shown here is derived from an EMBL/GenBank/DDBJ whole genome shotgun (WGS) entry which is preliminary data.</text>
</comment>
<organism evidence="2 3">
    <name type="scientific">Lymnaea stagnalis</name>
    <name type="common">Great pond snail</name>
    <name type="synonym">Helix stagnalis</name>
    <dbReference type="NCBI Taxonomy" id="6523"/>
    <lineage>
        <taxon>Eukaryota</taxon>
        <taxon>Metazoa</taxon>
        <taxon>Spiralia</taxon>
        <taxon>Lophotrochozoa</taxon>
        <taxon>Mollusca</taxon>
        <taxon>Gastropoda</taxon>
        <taxon>Heterobranchia</taxon>
        <taxon>Euthyneura</taxon>
        <taxon>Panpulmonata</taxon>
        <taxon>Hygrophila</taxon>
        <taxon>Lymnaeoidea</taxon>
        <taxon>Lymnaeidae</taxon>
        <taxon>Lymnaea</taxon>
    </lineage>
</organism>
<proteinExistence type="predicted"/>